<gene>
    <name evidence="7" type="ORF">ACHHYP_11007</name>
</gene>
<evidence type="ECO:0000256" key="6">
    <source>
        <dbReference type="SAM" id="MobiDB-lite"/>
    </source>
</evidence>
<dbReference type="SUPFAM" id="SSF50978">
    <property type="entry name" value="WD40 repeat-like"/>
    <property type="match status" value="1"/>
</dbReference>
<comment type="similarity">
    <text evidence="4">Belongs to the WD repeat PAAF1/RPN14 family.</text>
</comment>
<dbReference type="Pfam" id="PF00400">
    <property type="entry name" value="WD40"/>
    <property type="match status" value="2"/>
</dbReference>
<sequence>MAFAEMPATHRRSVVCVMDIQSDWSEHDEDETFWVSTMERSIVYDTPPSDAVMTSSSTSPPTPVFKDPVRTEGGPFHVASRTPTRMTIMGEDAASAITFLSPTADVEYDSQLFCVGASPDGKFLGLGGAHGAFHAVHVPTAQRVSLQGHVGDVTSIAFYPSSLVALTGAADFRLRIWSLQSFKCAAVLEGHVGTVTGTGILGRGRNIVSCASDAKVMLWNCGTSERLAVWTLASPSTCMVVATDAPSPGGDLPVHPLESETDGKVIFAGTEGHGLQGIDVRADEPVLALPAATVTSCAMYPARAHTVLVGSSNGTLSTYDLRRPTVPLTMVSRSNAAVTGLYSTPDGEVWAASGDGSCSKWAHLDTSPMVDTEALGPTYDALNGIVGVGNNLYTVSRDRHLRTYAMD</sequence>
<dbReference type="InterPro" id="IPR015943">
    <property type="entry name" value="WD40/YVTN_repeat-like_dom_sf"/>
</dbReference>
<dbReference type="PROSITE" id="PS50082">
    <property type="entry name" value="WD_REPEATS_2"/>
    <property type="match status" value="2"/>
</dbReference>
<evidence type="ECO:0000313" key="8">
    <source>
        <dbReference type="Proteomes" id="UP000243579"/>
    </source>
</evidence>
<dbReference type="PANTHER" id="PTHR19857:SF19">
    <property type="entry name" value="26S PROTEASOME REGULATORY SUBUNIT RPN14"/>
    <property type="match status" value="1"/>
</dbReference>
<evidence type="ECO:0000256" key="4">
    <source>
        <dbReference type="ARBA" id="ARBA00038321"/>
    </source>
</evidence>
<reference evidence="7 8" key="1">
    <citation type="journal article" date="2014" name="Genome Biol. Evol.">
        <title>The secreted proteins of Achlya hypogyna and Thraustotheca clavata identify the ancestral oomycete secretome and reveal gene acquisitions by horizontal gene transfer.</title>
        <authorList>
            <person name="Misner I."/>
            <person name="Blouin N."/>
            <person name="Leonard G."/>
            <person name="Richards T.A."/>
            <person name="Lane C.E."/>
        </authorList>
    </citation>
    <scope>NUCLEOTIDE SEQUENCE [LARGE SCALE GENOMIC DNA]</scope>
    <source>
        <strain evidence="7 8">ATCC 48635</strain>
    </source>
</reference>
<dbReference type="InterPro" id="IPR001680">
    <property type="entry name" value="WD40_rpt"/>
</dbReference>
<dbReference type="SMART" id="SM00320">
    <property type="entry name" value="WD40"/>
    <property type="match status" value="4"/>
</dbReference>
<organism evidence="7 8">
    <name type="scientific">Achlya hypogyna</name>
    <name type="common">Oomycete</name>
    <name type="synonym">Protoachlya hypogyna</name>
    <dbReference type="NCBI Taxonomy" id="1202772"/>
    <lineage>
        <taxon>Eukaryota</taxon>
        <taxon>Sar</taxon>
        <taxon>Stramenopiles</taxon>
        <taxon>Oomycota</taxon>
        <taxon>Saprolegniomycetes</taxon>
        <taxon>Saprolegniales</taxon>
        <taxon>Achlyaceae</taxon>
        <taxon>Achlya</taxon>
    </lineage>
</organism>
<proteinExistence type="inferred from homology"/>
<keyword evidence="3" id="KW-0647">Proteasome</keyword>
<feature type="repeat" description="WD" evidence="5">
    <location>
        <begin position="146"/>
        <end position="187"/>
    </location>
</feature>
<protein>
    <submittedName>
        <fullName evidence="7">Uncharacterized protein</fullName>
    </submittedName>
</protein>
<dbReference type="PROSITE" id="PS50294">
    <property type="entry name" value="WD_REPEATS_REGION"/>
    <property type="match status" value="1"/>
</dbReference>
<dbReference type="Gene3D" id="2.130.10.10">
    <property type="entry name" value="YVTN repeat-like/Quinoprotein amine dehydrogenase"/>
    <property type="match status" value="2"/>
</dbReference>
<dbReference type="EMBL" id="JNBR01000104">
    <property type="protein sequence ID" value="OQR97489.1"/>
    <property type="molecule type" value="Genomic_DNA"/>
</dbReference>
<name>A0A1V9ZHM3_ACHHY</name>
<accession>A0A1V9ZHM3</accession>
<dbReference type="OrthoDB" id="27537at2759"/>
<dbReference type="AlphaFoldDB" id="A0A1V9ZHM3"/>
<dbReference type="Proteomes" id="UP000243579">
    <property type="component" value="Unassembled WGS sequence"/>
</dbReference>
<dbReference type="InterPro" id="IPR036322">
    <property type="entry name" value="WD40_repeat_dom_sf"/>
</dbReference>
<comment type="caution">
    <text evidence="7">The sequence shown here is derived from an EMBL/GenBank/DDBJ whole genome shotgun (WGS) entry which is preliminary data.</text>
</comment>
<keyword evidence="2" id="KW-0677">Repeat</keyword>
<dbReference type="STRING" id="1202772.A0A1V9ZHM3"/>
<keyword evidence="1 5" id="KW-0853">WD repeat</keyword>
<keyword evidence="8" id="KW-1185">Reference proteome</keyword>
<evidence type="ECO:0000313" key="7">
    <source>
        <dbReference type="EMBL" id="OQR97489.1"/>
    </source>
</evidence>
<feature type="region of interest" description="Disordered" evidence="6">
    <location>
        <begin position="50"/>
        <end position="75"/>
    </location>
</feature>
<dbReference type="InterPro" id="IPR051179">
    <property type="entry name" value="WD_repeat_multifunction"/>
</dbReference>
<evidence type="ECO:0000256" key="1">
    <source>
        <dbReference type="ARBA" id="ARBA00022574"/>
    </source>
</evidence>
<evidence type="ECO:0000256" key="5">
    <source>
        <dbReference type="PROSITE-ProRule" id="PRU00221"/>
    </source>
</evidence>
<dbReference type="PANTHER" id="PTHR19857">
    <property type="entry name" value="MITOCHONDRIAL DIVISION PROTEIN 1-RELATED"/>
    <property type="match status" value="1"/>
</dbReference>
<feature type="repeat" description="WD" evidence="5">
    <location>
        <begin position="188"/>
        <end position="229"/>
    </location>
</feature>
<dbReference type="GO" id="GO:0000502">
    <property type="term" value="C:proteasome complex"/>
    <property type="evidence" value="ECO:0007669"/>
    <property type="project" value="UniProtKB-KW"/>
</dbReference>
<evidence type="ECO:0000256" key="2">
    <source>
        <dbReference type="ARBA" id="ARBA00022737"/>
    </source>
</evidence>
<evidence type="ECO:0000256" key="3">
    <source>
        <dbReference type="ARBA" id="ARBA00022942"/>
    </source>
</evidence>